<dbReference type="EMBL" id="QXBN01000012">
    <property type="protein sequence ID" value="RIT36887.1"/>
    <property type="molecule type" value="Genomic_DNA"/>
</dbReference>
<dbReference type="Pfam" id="PF23359">
    <property type="entry name" value="Lsr2_DNA-bd"/>
    <property type="match status" value="1"/>
</dbReference>
<dbReference type="AlphaFoldDB" id="A0ABD7HM90"/>
<evidence type="ECO:0000313" key="4">
    <source>
        <dbReference type="EMBL" id="RIT36887.1"/>
    </source>
</evidence>
<organism evidence="4 5">
    <name type="scientific">Mycobacteroides abscessus</name>
    <dbReference type="NCBI Taxonomy" id="36809"/>
    <lineage>
        <taxon>Bacteria</taxon>
        <taxon>Bacillati</taxon>
        <taxon>Actinomycetota</taxon>
        <taxon>Actinomycetes</taxon>
        <taxon>Mycobacteriales</taxon>
        <taxon>Mycobacteriaceae</taxon>
        <taxon>Mycobacteroides</taxon>
    </lineage>
</organism>
<dbReference type="Pfam" id="PF11774">
    <property type="entry name" value="Lsr2"/>
    <property type="match status" value="1"/>
</dbReference>
<dbReference type="InterPro" id="IPR055370">
    <property type="entry name" value="Lsr2_DNA-bd"/>
</dbReference>
<gene>
    <name evidence="4" type="ORF">D2E76_16695</name>
</gene>
<evidence type="ECO:0000259" key="2">
    <source>
        <dbReference type="Pfam" id="PF11774"/>
    </source>
</evidence>
<dbReference type="RefSeq" id="WP_119596532.1">
    <property type="nucleotide sequence ID" value="NZ_QXBN01000012.1"/>
</dbReference>
<dbReference type="Proteomes" id="UP000284557">
    <property type="component" value="Unassembled WGS sequence"/>
</dbReference>
<dbReference type="Gene3D" id="3.30.60.230">
    <property type="entry name" value="Lsr2, dimerization domain"/>
    <property type="match status" value="1"/>
</dbReference>
<dbReference type="InterPro" id="IPR036625">
    <property type="entry name" value="E3-bd_dom_sf"/>
</dbReference>
<dbReference type="InterPro" id="IPR024412">
    <property type="entry name" value="Lsr2_dim_dom"/>
</dbReference>
<protein>
    <submittedName>
        <fullName evidence="4">Lsr2 family protein</fullName>
    </submittedName>
</protein>
<dbReference type="GO" id="GO:0003677">
    <property type="term" value="F:DNA binding"/>
    <property type="evidence" value="ECO:0007669"/>
    <property type="project" value="UniProtKB-KW"/>
</dbReference>
<evidence type="ECO:0000313" key="5">
    <source>
        <dbReference type="Proteomes" id="UP000284557"/>
    </source>
</evidence>
<dbReference type="InterPro" id="IPR042261">
    <property type="entry name" value="Lsr2-like_dimerization"/>
</dbReference>
<evidence type="ECO:0000256" key="1">
    <source>
        <dbReference type="ARBA" id="ARBA00023125"/>
    </source>
</evidence>
<keyword evidence="1" id="KW-0238">DNA-binding</keyword>
<accession>A0ABD7HM90</accession>
<sequence>MAKKVTVTLVDDVDGRTPADETVEFGFDGVTYEIDLSARNAEKLRSQLTTWAEHGRRISGRRRTRALSAPGRGRASIDRAQSVAIRDWARKNGREVSSRGRIPAEVVDAFNAAN</sequence>
<proteinExistence type="predicted"/>
<dbReference type="Gene3D" id="4.10.320.10">
    <property type="entry name" value="E3-binding domain"/>
    <property type="match status" value="1"/>
</dbReference>
<evidence type="ECO:0000259" key="3">
    <source>
        <dbReference type="Pfam" id="PF23359"/>
    </source>
</evidence>
<reference evidence="4 5" key="1">
    <citation type="submission" date="2018-08" db="EMBL/GenBank/DDBJ databases">
        <title>Linezolid Resistance in Mycobacterium abscessus: MIC Distribution and Comprehensive Investigation of Resistance Mechanisms.</title>
        <authorList>
            <person name="Ye M."/>
            <person name="Xu L."/>
            <person name="Zou Y."/>
            <person name="Li B."/>
            <person name="Guo Q."/>
            <person name="Zhang Y."/>
            <person name="Zhan M."/>
            <person name="Xu B."/>
            <person name="Yu F."/>
            <person name="Zhang Z."/>
            <person name="Chu H."/>
        </authorList>
    </citation>
    <scope>NUCLEOTIDE SEQUENCE [LARGE SCALE GENOMIC DNA]</scope>
    <source>
        <strain evidence="4 5">G143</strain>
    </source>
</reference>
<feature type="domain" description="Lsr2 dimerization" evidence="2">
    <location>
        <begin position="1"/>
        <end position="58"/>
    </location>
</feature>
<name>A0ABD7HM90_9MYCO</name>
<comment type="caution">
    <text evidence="4">The sequence shown here is derived from an EMBL/GenBank/DDBJ whole genome shotgun (WGS) entry which is preliminary data.</text>
</comment>
<feature type="domain" description="Lsr2 DNA-binding" evidence="3">
    <location>
        <begin position="78"/>
        <end position="113"/>
    </location>
</feature>